<gene>
    <name evidence="2" type="ORF">DMAD_10819</name>
</gene>
<dbReference type="AlphaFoldDB" id="A0AAU9FB00"/>
<feature type="region of interest" description="Disordered" evidence="1">
    <location>
        <begin position="351"/>
        <end position="407"/>
    </location>
</feature>
<accession>A0AAU9FB00</accession>
<evidence type="ECO:0000313" key="3">
    <source>
        <dbReference type="Proteomes" id="UP001500889"/>
    </source>
</evidence>
<feature type="compositionally biased region" description="Polar residues" evidence="1">
    <location>
        <begin position="354"/>
        <end position="364"/>
    </location>
</feature>
<organism evidence="2 3">
    <name type="scientific">Drosophila madeirensis</name>
    <name type="common">Fruit fly</name>
    <dbReference type="NCBI Taxonomy" id="30013"/>
    <lineage>
        <taxon>Eukaryota</taxon>
        <taxon>Metazoa</taxon>
        <taxon>Ecdysozoa</taxon>
        <taxon>Arthropoda</taxon>
        <taxon>Hexapoda</taxon>
        <taxon>Insecta</taxon>
        <taxon>Pterygota</taxon>
        <taxon>Neoptera</taxon>
        <taxon>Endopterygota</taxon>
        <taxon>Diptera</taxon>
        <taxon>Brachycera</taxon>
        <taxon>Muscomorpha</taxon>
        <taxon>Ephydroidea</taxon>
        <taxon>Drosophilidae</taxon>
        <taxon>Drosophila</taxon>
        <taxon>Sophophora</taxon>
    </lineage>
</organism>
<feature type="compositionally biased region" description="Basic residues" evidence="1">
    <location>
        <begin position="128"/>
        <end position="140"/>
    </location>
</feature>
<feature type="region of interest" description="Disordered" evidence="1">
    <location>
        <begin position="1"/>
        <end position="90"/>
    </location>
</feature>
<evidence type="ECO:0000256" key="1">
    <source>
        <dbReference type="SAM" id="MobiDB-lite"/>
    </source>
</evidence>
<reference evidence="2 3" key="1">
    <citation type="submission" date="2024-02" db="EMBL/GenBank/DDBJ databases">
        <title>A chromosome-level genome assembly of Drosophila madeirensis, a fruit fly species endemic to Madeira island.</title>
        <authorList>
            <person name="Tomihara K."/>
            <person name="Llopart A."/>
            <person name="Yamamoto D."/>
        </authorList>
    </citation>
    <scope>NUCLEOTIDE SEQUENCE [LARGE SCALE GENOMIC DNA]</scope>
    <source>
        <strain evidence="2 3">RF1</strain>
    </source>
</reference>
<keyword evidence="3" id="KW-1185">Reference proteome</keyword>
<feature type="region of interest" description="Disordered" evidence="1">
    <location>
        <begin position="524"/>
        <end position="544"/>
    </location>
</feature>
<sequence length="676" mass="75405">MESTNENQHDDASVLTPTPLGKQSGRTHKDTPLAMKTRHGRKKSQANPEMDSPTNPEAPKTPPSSKRIMTKNETPRRSARKSVRPALDYDDIMLRSATKEMKNKVAEVIEEIEEPTQKWTAAEVGRNSCKRSRKSRRASSKPKTILGEKDEEVDKPDAAEVPSTALDDDKPIIETIPEDTSTEKKDSKSGTEDEYEQCLISVGVEHITADETDEEAMAPTKQAVPTVTEEKAVEINAVSTAQAAQAAPNNTILDDLGLCPLDEPMEQCEHAASEDEFECEMPSLIMVDDDELAEPDKSVLNTTFDAEERKSNESNVVAVDVSDSDASVKPSIKVVLTTDDDQIQTLLNFDGIGTKSTKPSPNRSKINRLPTPYKSRKSSSRKSPKTGKPTQLAKTEMRKRRSKSATTWDDIKSRTVSFRSPLEIAHVDDLDKRWERLNTSNVTNRRKRSMSVDEIRPKGSRIPQPKFFKGSQVITPSKVKMRTKLPNFAAIHQKQFAKMENLVDHLDRKAVRAKVLTSSALKHEPGAGSTVKKMPSSKAVEAGDCSRPRALRKIDWCSIPTAAKQPEHELHEPPRPATLAKVPSQSRLPLKSGSNIVAKPAFNLSTNVVKKFTATSTATTAPIGFEDKVADRRQRHMEMFKSRSAPKEKSGQFIRGVRLNRRFELQMQHRRHMEEE</sequence>
<dbReference type="Proteomes" id="UP001500889">
    <property type="component" value="Chromosome O"/>
</dbReference>
<protein>
    <submittedName>
        <fullName evidence="2">Uncharacterized protein</fullName>
    </submittedName>
</protein>
<dbReference type="EMBL" id="AP029263">
    <property type="protein sequence ID" value="BFF92848.1"/>
    <property type="molecule type" value="Genomic_DNA"/>
</dbReference>
<feature type="compositionally biased region" description="Basic residues" evidence="1">
    <location>
        <begin position="374"/>
        <end position="385"/>
    </location>
</feature>
<feature type="compositionally biased region" description="Basic and acidic residues" evidence="1">
    <location>
        <begin position="181"/>
        <end position="191"/>
    </location>
</feature>
<name>A0AAU9FB00_DROMD</name>
<feature type="region of interest" description="Disordered" evidence="1">
    <location>
        <begin position="110"/>
        <end position="194"/>
    </location>
</feature>
<evidence type="ECO:0000313" key="2">
    <source>
        <dbReference type="EMBL" id="BFF92848.1"/>
    </source>
</evidence>
<proteinExistence type="predicted"/>